<dbReference type="EMBL" id="JAEFBK010000005">
    <property type="protein sequence ID" value="KAG7604635.1"/>
    <property type="molecule type" value="Genomic_DNA"/>
</dbReference>
<accession>A0A8T2CYF5</accession>
<sequence>MVLQPIALVCSCATASDNVSINSNYLIADAELPHRKPHRPS</sequence>
<evidence type="ECO:0000313" key="2">
    <source>
        <dbReference type="Proteomes" id="UP000694240"/>
    </source>
</evidence>
<dbReference type="AlphaFoldDB" id="A0A8T2CYF5"/>
<organism evidence="1 2">
    <name type="scientific">Arabidopsis thaliana x Arabidopsis arenosa</name>
    <dbReference type="NCBI Taxonomy" id="1240361"/>
    <lineage>
        <taxon>Eukaryota</taxon>
        <taxon>Viridiplantae</taxon>
        <taxon>Streptophyta</taxon>
        <taxon>Embryophyta</taxon>
        <taxon>Tracheophyta</taxon>
        <taxon>Spermatophyta</taxon>
        <taxon>Magnoliopsida</taxon>
        <taxon>eudicotyledons</taxon>
        <taxon>Gunneridae</taxon>
        <taxon>Pentapetalae</taxon>
        <taxon>rosids</taxon>
        <taxon>malvids</taxon>
        <taxon>Brassicales</taxon>
        <taxon>Brassicaceae</taxon>
        <taxon>Camelineae</taxon>
        <taxon>Arabidopsis</taxon>
    </lineage>
</organism>
<evidence type="ECO:0000313" key="1">
    <source>
        <dbReference type="EMBL" id="KAG7604635.1"/>
    </source>
</evidence>
<protein>
    <submittedName>
        <fullName evidence="1">Uncharacterized protein</fullName>
    </submittedName>
</protein>
<reference evidence="1 2" key="1">
    <citation type="submission" date="2020-12" db="EMBL/GenBank/DDBJ databases">
        <title>Concerted genomic and epigenomic changes stabilize Arabidopsis allopolyploids.</title>
        <authorList>
            <person name="Chen Z."/>
        </authorList>
    </citation>
    <scope>NUCLEOTIDE SEQUENCE [LARGE SCALE GENOMIC DNA]</scope>
    <source>
        <strain evidence="1">Allo738</strain>
        <tissue evidence="1">Leaf</tissue>
    </source>
</reference>
<gene>
    <name evidence="1" type="ORF">ISN45_At05g037050</name>
</gene>
<proteinExistence type="predicted"/>
<dbReference type="Proteomes" id="UP000694240">
    <property type="component" value="Chromosome 5"/>
</dbReference>
<name>A0A8T2CYF5_9BRAS</name>
<keyword evidence="2" id="KW-1185">Reference proteome</keyword>
<comment type="caution">
    <text evidence="1">The sequence shown here is derived from an EMBL/GenBank/DDBJ whole genome shotgun (WGS) entry which is preliminary data.</text>
</comment>